<sequence length="324" mass="36623">MFATIITNLIMRNIFVLVVISILLTSCASVLNRRHKNVTIHLTNPAKIIYQGAPLGINSDKVTLTVLRSKEPLSLAVVTDSTKKEISITPHNSFGYYFNIVSNYGIGMLIDKNNPKRYTYPTNIYINPSDTNNRSIKYIRSQNKGALYLHTSLPHVNSFFLQPVGEGKKSNTGFFGLSLGLDYYHRQDHFLNLSAGAAADIFIPFPAPVRYAGEREFIYSLYLTASNNYNINRFSIGYGLAFTKNTWDNRYFGLRDSLATRQPITKSSTALGLAFPAYYRFGRSFQMGIIYKPTFISLTPGISSRYEHVISLDFAWKIRLQKGD</sequence>
<evidence type="ECO:0000313" key="1">
    <source>
        <dbReference type="EMBL" id="RCH54260.1"/>
    </source>
</evidence>
<accession>A0A367GLQ3</accession>
<keyword evidence="2" id="KW-1185">Reference proteome</keyword>
<reference evidence="1 2" key="1">
    <citation type="submission" date="2018-05" db="EMBL/GenBank/DDBJ databases">
        <title>Mucilaginibacter hurinus sp. nov., isolated from briquette warehouse soil.</title>
        <authorList>
            <person name="Choi L."/>
        </authorList>
    </citation>
    <scope>NUCLEOTIDE SEQUENCE [LARGE SCALE GENOMIC DNA]</scope>
    <source>
        <strain evidence="1 2">ZR32</strain>
    </source>
</reference>
<gene>
    <name evidence="1" type="ORF">DJ568_13265</name>
</gene>
<name>A0A367GLQ3_9SPHI</name>
<proteinExistence type="predicted"/>
<comment type="caution">
    <text evidence="1">The sequence shown here is derived from an EMBL/GenBank/DDBJ whole genome shotgun (WGS) entry which is preliminary data.</text>
</comment>
<evidence type="ECO:0000313" key="2">
    <source>
        <dbReference type="Proteomes" id="UP000253209"/>
    </source>
</evidence>
<dbReference type="EMBL" id="QGDC01000007">
    <property type="protein sequence ID" value="RCH54260.1"/>
    <property type="molecule type" value="Genomic_DNA"/>
</dbReference>
<dbReference type="Proteomes" id="UP000253209">
    <property type="component" value="Unassembled WGS sequence"/>
</dbReference>
<dbReference type="AlphaFoldDB" id="A0A367GLQ3"/>
<protein>
    <submittedName>
        <fullName evidence="1">Uncharacterized protein</fullName>
    </submittedName>
</protein>
<organism evidence="1 2">
    <name type="scientific">Mucilaginibacter hurinus</name>
    <dbReference type="NCBI Taxonomy" id="2201324"/>
    <lineage>
        <taxon>Bacteria</taxon>
        <taxon>Pseudomonadati</taxon>
        <taxon>Bacteroidota</taxon>
        <taxon>Sphingobacteriia</taxon>
        <taxon>Sphingobacteriales</taxon>
        <taxon>Sphingobacteriaceae</taxon>
        <taxon>Mucilaginibacter</taxon>
    </lineage>
</organism>